<dbReference type="Gene3D" id="3.40.47.10">
    <property type="match status" value="1"/>
</dbReference>
<protein>
    <recommendedName>
        <fullName evidence="1">Thiolase C-terminal domain-containing protein</fullName>
    </recommendedName>
</protein>
<organism evidence="2">
    <name type="scientific">marine metagenome</name>
    <dbReference type="NCBI Taxonomy" id="408172"/>
    <lineage>
        <taxon>unclassified sequences</taxon>
        <taxon>metagenomes</taxon>
        <taxon>ecological metagenomes</taxon>
    </lineage>
</organism>
<dbReference type="SUPFAM" id="SSF53901">
    <property type="entry name" value="Thiolase-like"/>
    <property type="match status" value="1"/>
</dbReference>
<sequence length="39" mass="4188">ARITGKAAELLRRENKKYALSTQCIGLGQGIATVLETVN</sequence>
<dbReference type="InterPro" id="IPR016039">
    <property type="entry name" value="Thiolase-like"/>
</dbReference>
<dbReference type="EMBL" id="UINC01078455">
    <property type="protein sequence ID" value="SVC19542.1"/>
    <property type="molecule type" value="Genomic_DNA"/>
</dbReference>
<evidence type="ECO:0000259" key="1">
    <source>
        <dbReference type="Pfam" id="PF02803"/>
    </source>
</evidence>
<dbReference type="GO" id="GO:0016747">
    <property type="term" value="F:acyltransferase activity, transferring groups other than amino-acyl groups"/>
    <property type="evidence" value="ECO:0007669"/>
    <property type="project" value="InterPro"/>
</dbReference>
<dbReference type="Pfam" id="PF02803">
    <property type="entry name" value="Thiolase_C"/>
    <property type="match status" value="1"/>
</dbReference>
<name>A0A382K826_9ZZZZ</name>
<feature type="domain" description="Thiolase C-terminal" evidence="1">
    <location>
        <begin position="1"/>
        <end position="36"/>
    </location>
</feature>
<evidence type="ECO:0000313" key="2">
    <source>
        <dbReference type="EMBL" id="SVC19542.1"/>
    </source>
</evidence>
<proteinExistence type="predicted"/>
<dbReference type="AlphaFoldDB" id="A0A382K826"/>
<dbReference type="InterPro" id="IPR020617">
    <property type="entry name" value="Thiolase_C"/>
</dbReference>
<feature type="non-terminal residue" evidence="2">
    <location>
        <position position="1"/>
    </location>
</feature>
<accession>A0A382K826</accession>
<reference evidence="2" key="1">
    <citation type="submission" date="2018-05" db="EMBL/GenBank/DDBJ databases">
        <authorList>
            <person name="Lanie J.A."/>
            <person name="Ng W.-L."/>
            <person name="Kazmierczak K.M."/>
            <person name="Andrzejewski T.M."/>
            <person name="Davidsen T.M."/>
            <person name="Wayne K.J."/>
            <person name="Tettelin H."/>
            <person name="Glass J.I."/>
            <person name="Rusch D."/>
            <person name="Podicherti R."/>
            <person name="Tsui H.-C.T."/>
            <person name="Winkler M.E."/>
        </authorList>
    </citation>
    <scope>NUCLEOTIDE SEQUENCE</scope>
</reference>
<gene>
    <name evidence="2" type="ORF">METZ01_LOCUS272396</name>
</gene>